<dbReference type="STRING" id="1293598.IV56_GL002374"/>
<dbReference type="InterPro" id="IPR036271">
    <property type="entry name" value="Tet_transcr_reg_TetR-rel_C_sf"/>
</dbReference>
<keyword evidence="5" id="KW-1185">Reference proteome</keyword>
<dbReference type="InterPro" id="IPR001647">
    <property type="entry name" value="HTH_TetR"/>
</dbReference>
<evidence type="ECO:0000313" key="4">
    <source>
        <dbReference type="EMBL" id="KRO15604.1"/>
    </source>
</evidence>
<dbReference type="InterPro" id="IPR009057">
    <property type="entry name" value="Homeodomain-like_sf"/>
</dbReference>
<evidence type="ECO:0000259" key="3">
    <source>
        <dbReference type="PROSITE" id="PS50977"/>
    </source>
</evidence>
<dbReference type="PRINTS" id="PR00455">
    <property type="entry name" value="HTHTETR"/>
</dbReference>
<proteinExistence type="predicted"/>
<dbReference type="OrthoDB" id="9780824at2"/>
<evidence type="ECO:0000313" key="5">
    <source>
        <dbReference type="Proteomes" id="UP000050969"/>
    </source>
</evidence>
<dbReference type="PANTHER" id="PTHR30055">
    <property type="entry name" value="HTH-TYPE TRANSCRIPTIONAL REGULATOR RUTR"/>
    <property type="match status" value="1"/>
</dbReference>
<evidence type="ECO:0000256" key="2">
    <source>
        <dbReference type="PROSITE-ProRule" id="PRU00335"/>
    </source>
</evidence>
<dbReference type="Pfam" id="PF00440">
    <property type="entry name" value="TetR_N"/>
    <property type="match status" value="1"/>
</dbReference>
<dbReference type="GO" id="GO:0003677">
    <property type="term" value="F:DNA binding"/>
    <property type="evidence" value="ECO:0007669"/>
    <property type="project" value="UniProtKB-UniRule"/>
</dbReference>
<keyword evidence="1 2" id="KW-0238">DNA-binding</keyword>
<dbReference type="AlphaFoldDB" id="A0A0R2MPM7"/>
<reference evidence="4 5" key="1">
    <citation type="journal article" date="2015" name="Genome Announc.">
        <title>Expanding the biotechnology potential of lactobacilli through comparative genomics of 213 strains and associated genera.</title>
        <authorList>
            <person name="Sun Z."/>
            <person name="Harris H.M."/>
            <person name="McCann A."/>
            <person name="Guo C."/>
            <person name="Argimon S."/>
            <person name="Zhang W."/>
            <person name="Yang X."/>
            <person name="Jeffery I.B."/>
            <person name="Cooney J.C."/>
            <person name="Kagawa T.F."/>
            <person name="Liu W."/>
            <person name="Song Y."/>
            <person name="Salvetti E."/>
            <person name="Wrobel A."/>
            <person name="Rasinkangas P."/>
            <person name="Parkhill J."/>
            <person name="Rea M.C."/>
            <person name="O'Sullivan O."/>
            <person name="Ritari J."/>
            <person name="Douillard F.P."/>
            <person name="Paul Ross R."/>
            <person name="Yang R."/>
            <person name="Briner A.E."/>
            <person name="Felis G.E."/>
            <person name="de Vos W.M."/>
            <person name="Barrangou R."/>
            <person name="Klaenhammer T.R."/>
            <person name="Caufield P.W."/>
            <person name="Cui Y."/>
            <person name="Zhang H."/>
            <person name="O'Toole P.W."/>
        </authorList>
    </citation>
    <scope>NUCLEOTIDE SEQUENCE [LARGE SCALE GENOMIC DNA]</scope>
    <source>
        <strain evidence="4 5">DSM 24301</strain>
    </source>
</reference>
<dbReference type="PANTHER" id="PTHR30055:SF222">
    <property type="entry name" value="REGULATORY PROTEIN"/>
    <property type="match status" value="1"/>
</dbReference>
<dbReference type="InterPro" id="IPR050109">
    <property type="entry name" value="HTH-type_TetR-like_transc_reg"/>
</dbReference>
<organism evidence="4 5">
    <name type="scientific">Lacticaseibacillus saniviri JCM 17471 = DSM 24301</name>
    <dbReference type="NCBI Taxonomy" id="1293598"/>
    <lineage>
        <taxon>Bacteria</taxon>
        <taxon>Bacillati</taxon>
        <taxon>Bacillota</taxon>
        <taxon>Bacilli</taxon>
        <taxon>Lactobacillales</taxon>
        <taxon>Lactobacillaceae</taxon>
        <taxon>Lacticaseibacillus</taxon>
    </lineage>
</organism>
<comment type="caution">
    <text evidence="4">The sequence shown here is derived from an EMBL/GenBank/DDBJ whole genome shotgun (WGS) entry which is preliminary data.</text>
</comment>
<dbReference type="RefSeq" id="WP_054776575.1">
    <property type="nucleotide sequence ID" value="NZ_BBBX01000002.1"/>
</dbReference>
<accession>A0A0R2MPM7</accession>
<name>A0A0R2MPM7_9LACO</name>
<dbReference type="SUPFAM" id="SSF46689">
    <property type="entry name" value="Homeodomain-like"/>
    <property type="match status" value="1"/>
</dbReference>
<dbReference type="EMBL" id="JQCE01000064">
    <property type="protein sequence ID" value="KRO15604.1"/>
    <property type="molecule type" value="Genomic_DNA"/>
</dbReference>
<dbReference type="Proteomes" id="UP000050969">
    <property type="component" value="Unassembled WGS sequence"/>
</dbReference>
<feature type="DNA-binding region" description="H-T-H motif" evidence="2">
    <location>
        <begin position="42"/>
        <end position="61"/>
    </location>
</feature>
<dbReference type="SUPFAM" id="SSF48498">
    <property type="entry name" value="Tetracyclin repressor-like, C-terminal domain"/>
    <property type="match status" value="1"/>
</dbReference>
<evidence type="ECO:0000256" key="1">
    <source>
        <dbReference type="ARBA" id="ARBA00023125"/>
    </source>
</evidence>
<dbReference type="PATRIC" id="fig|1293598.4.peg.2475"/>
<dbReference type="PROSITE" id="PS50977">
    <property type="entry name" value="HTH_TETR_2"/>
    <property type="match status" value="1"/>
</dbReference>
<sequence length="215" mass="24620">MTEHIETLFEQFLQASDMPQKQQAVLTASLTLFAEKGFEATSTRDIATAANVAEGTVYRQFKTKAQILQAILQPFTEHVFPKAMNEFLQVVTQQQKMPFEQFLRLILRDRITFLFQNHNSAKVFLGELFKRPDMVQQMQALFVTRAQPIIADVIAQYQRARQLVDWPAERIMRYIVGTVLSYILPVLLTNHTAKAIDDVVNESAEFLLRGLAPTD</sequence>
<dbReference type="Gene3D" id="1.10.357.10">
    <property type="entry name" value="Tetracycline Repressor, domain 2"/>
    <property type="match status" value="1"/>
</dbReference>
<feature type="domain" description="HTH tetR-type" evidence="3">
    <location>
        <begin position="19"/>
        <end position="79"/>
    </location>
</feature>
<dbReference type="GO" id="GO:0006355">
    <property type="term" value="P:regulation of DNA-templated transcription"/>
    <property type="evidence" value="ECO:0007669"/>
    <property type="project" value="UniProtKB-ARBA"/>
</dbReference>
<gene>
    <name evidence="4" type="ORF">IV56_GL002374</name>
</gene>
<protein>
    <submittedName>
        <fullName evidence="4">Transcriptional regulator</fullName>
    </submittedName>
</protein>